<gene>
    <name evidence="8" type="ORF">VZT92_002343</name>
</gene>
<evidence type="ECO:0000259" key="7">
    <source>
        <dbReference type="SMART" id="SM00409"/>
    </source>
</evidence>
<keyword evidence="2 5" id="KW-0812">Transmembrane</keyword>
<feature type="compositionally biased region" description="Polar residues" evidence="4">
    <location>
        <begin position="137"/>
        <end position="156"/>
    </location>
</feature>
<dbReference type="InterPro" id="IPR013106">
    <property type="entry name" value="Ig_V-set"/>
</dbReference>
<keyword evidence="5" id="KW-1133">Transmembrane helix</keyword>
<organism evidence="8 9">
    <name type="scientific">Zoarces viviparus</name>
    <name type="common">Viviparous eelpout</name>
    <name type="synonym">Blennius viviparus</name>
    <dbReference type="NCBI Taxonomy" id="48416"/>
    <lineage>
        <taxon>Eukaryota</taxon>
        <taxon>Metazoa</taxon>
        <taxon>Chordata</taxon>
        <taxon>Craniata</taxon>
        <taxon>Vertebrata</taxon>
        <taxon>Euteleostomi</taxon>
        <taxon>Actinopterygii</taxon>
        <taxon>Neopterygii</taxon>
        <taxon>Teleostei</taxon>
        <taxon>Neoteleostei</taxon>
        <taxon>Acanthomorphata</taxon>
        <taxon>Eupercaria</taxon>
        <taxon>Perciformes</taxon>
        <taxon>Cottioidei</taxon>
        <taxon>Zoarcales</taxon>
        <taxon>Zoarcidae</taxon>
        <taxon>Zoarcinae</taxon>
        <taxon>Zoarces</taxon>
    </lineage>
</organism>
<dbReference type="SUPFAM" id="SSF48726">
    <property type="entry name" value="Immunoglobulin"/>
    <property type="match status" value="1"/>
</dbReference>
<evidence type="ECO:0000256" key="1">
    <source>
        <dbReference type="ARBA" id="ARBA00004370"/>
    </source>
</evidence>
<evidence type="ECO:0000313" key="8">
    <source>
        <dbReference type="EMBL" id="KAK9539854.1"/>
    </source>
</evidence>
<feature type="signal peptide" evidence="6">
    <location>
        <begin position="1"/>
        <end position="19"/>
    </location>
</feature>
<evidence type="ECO:0000256" key="6">
    <source>
        <dbReference type="SAM" id="SignalP"/>
    </source>
</evidence>
<reference evidence="8 9" key="1">
    <citation type="journal article" date="2024" name="Genome Biol. Evol.">
        <title>Chromosome-level genome assembly of the viviparous eelpout Zoarces viviparus.</title>
        <authorList>
            <person name="Fuhrmann N."/>
            <person name="Brasseur M.V."/>
            <person name="Bakowski C.E."/>
            <person name="Podsiadlowski L."/>
            <person name="Prost S."/>
            <person name="Krehenwinkel H."/>
            <person name="Mayer C."/>
        </authorList>
    </citation>
    <scope>NUCLEOTIDE SEQUENCE [LARGE SCALE GENOMIC DNA]</scope>
    <source>
        <strain evidence="8">NO-MEL_2022_Ind0_liver</strain>
    </source>
</reference>
<name>A0AAW1FY77_ZOAVI</name>
<accession>A0AAW1FY77</accession>
<feature type="transmembrane region" description="Helical" evidence="5">
    <location>
        <begin position="182"/>
        <end position="203"/>
    </location>
</feature>
<dbReference type="Proteomes" id="UP001488805">
    <property type="component" value="Unassembled WGS sequence"/>
</dbReference>
<feature type="domain" description="Immunoglobulin" evidence="7">
    <location>
        <begin position="22"/>
        <end position="123"/>
    </location>
</feature>
<dbReference type="PROSITE" id="PS51257">
    <property type="entry name" value="PROKAR_LIPOPROTEIN"/>
    <property type="match status" value="1"/>
</dbReference>
<dbReference type="InterPro" id="IPR003599">
    <property type="entry name" value="Ig_sub"/>
</dbReference>
<feature type="region of interest" description="Disordered" evidence="4">
    <location>
        <begin position="130"/>
        <end position="167"/>
    </location>
</feature>
<dbReference type="PANTHER" id="PTHR11860">
    <property type="entry name" value="POLYMERIC-IMMUNOGLOBULIN RECEPTOR"/>
    <property type="match status" value="1"/>
</dbReference>
<keyword evidence="9" id="KW-1185">Reference proteome</keyword>
<protein>
    <recommendedName>
        <fullName evidence="7">Immunoglobulin domain-containing protein</fullName>
    </recommendedName>
</protein>
<keyword evidence="3 5" id="KW-0472">Membrane</keyword>
<dbReference type="GO" id="GO:0004888">
    <property type="term" value="F:transmembrane signaling receptor activity"/>
    <property type="evidence" value="ECO:0007669"/>
    <property type="project" value="TreeGrafter"/>
</dbReference>
<dbReference type="GO" id="GO:0005886">
    <property type="term" value="C:plasma membrane"/>
    <property type="evidence" value="ECO:0007669"/>
    <property type="project" value="TreeGrafter"/>
</dbReference>
<evidence type="ECO:0000256" key="3">
    <source>
        <dbReference type="ARBA" id="ARBA00023136"/>
    </source>
</evidence>
<dbReference type="Pfam" id="PF07686">
    <property type="entry name" value="V-set"/>
    <property type="match status" value="1"/>
</dbReference>
<dbReference type="EMBL" id="JBCEZU010000013">
    <property type="protein sequence ID" value="KAK9539854.1"/>
    <property type="molecule type" value="Genomic_DNA"/>
</dbReference>
<dbReference type="AlphaFoldDB" id="A0AAW1FY77"/>
<dbReference type="InterPro" id="IPR013783">
    <property type="entry name" value="Ig-like_fold"/>
</dbReference>
<feature type="chain" id="PRO_5043968273" description="Immunoglobulin domain-containing protein" evidence="6">
    <location>
        <begin position="20"/>
        <end position="266"/>
    </location>
</feature>
<dbReference type="SMART" id="SM00409">
    <property type="entry name" value="IG"/>
    <property type="match status" value="1"/>
</dbReference>
<comment type="caution">
    <text evidence="8">The sequence shown here is derived from an EMBL/GenBank/DDBJ whole genome shotgun (WGS) entry which is preliminary data.</text>
</comment>
<sequence>MKILHVVMFCCFSVACAEASAVLEVTGRVGAEVSIHCSGSWTTNSSSQHHNMHFCKGVCSNESILIQTASNRSAVTRRGRYGMEASGGDGAFSVTMKRLQRTDAGTYHCGVEGTHQEVKLMVLDASTVPLGSPPSTTPLQTAAETLPQGSSASGTEPSAAASTLAEDTTNQTAATDLKDTTVVIIVSVSLALLVCAIIPLIFYRHWWSNAEGQNKGEPEYCEESADVASAQAAVRLQSLDADPESGIHNSSHYASVHQALNPKTLD</sequence>
<evidence type="ECO:0000313" key="9">
    <source>
        <dbReference type="Proteomes" id="UP001488805"/>
    </source>
</evidence>
<comment type="subcellular location">
    <subcellularLocation>
        <location evidence="1">Membrane</location>
    </subcellularLocation>
</comment>
<dbReference type="PANTHER" id="PTHR11860:SF87">
    <property type="entry name" value="CMRF35-LIKE MOLECULE 8"/>
    <property type="match status" value="1"/>
</dbReference>
<dbReference type="InterPro" id="IPR050671">
    <property type="entry name" value="CD300_family_receptors"/>
</dbReference>
<dbReference type="InterPro" id="IPR036179">
    <property type="entry name" value="Ig-like_dom_sf"/>
</dbReference>
<dbReference type="Gene3D" id="2.60.40.10">
    <property type="entry name" value="Immunoglobulins"/>
    <property type="match status" value="1"/>
</dbReference>
<proteinExistence type="predicted"/>
<evidence type="ECO:0000256" key="5">
    <source>
        <dbReference type="SAM" id="Phobius"/>
    </source>
</evidence>
<evidence type="ECO:0000256" key="2">
    <source>
        <dbReference type="ARBA" id="ARBA00022692"/>
    </source>
</evidence>
<evidence type="ECO:0000256" key="4">
    <source>
        <dbReference type="SAM" id="MobiDB-lite"/>
    </source>
</evidence>
<keyword evidence="6" id="KW-0732">Signal</keyword>